<feature type="binding site" evidence="9">
    <location>
        <position position="108"/>
    </location>
    <ligand>
        <name>5-phospho-alpha-D-ribose 1-diphosphate</name>
        <dbReference type="ChEBI" id="CHEBI:58017"/>
        <note>ligand shared between dimeric partners</note>
    </ligand>
</feature>
<dbReference type="AlphaFoldDB" id="Q0AC22"/>
<keyword evidence="12" id="KW-1185">Reference proteome</keyword>
<feature type="binding site" description="in other chain" evidence="9">
    <location>
        <begin position="77"/>
        <end position="78"/>
    </location>
    <ligand>
        <name>5-phospho-alpha-D-ribose 1-diphosphate</name>
        <dbReference type="ChEBI" id="CHEBI:58017"/>
        <note>ligand shared between dimeric partners</note>
    </ligand>
</feature>
<comment type="cofactor">
    <cofactor evidence="9">
        <name>Mg(2+)</name>
        <dbReference type="ChEBI" id="CHEBI:18420"/>
    </cofactor>
</comment>
<dbReference type="Proteomes" id="UP000001962">
    <property type="component" value="Chromosome"/>
</dbReference>
<evidence type="ECO:0000256" key="5">
    <source>
        <dbReference type="ARBA" id="ARBA00011971"/>
    </source>
</evidence>
<dbReference type="UniPathway" id="UPA00070">
    <property type="reaction ID" value="UER00119"/>
</dbReference>
<organism evidence="11 12">
    <name type="scientific">Alkalilimnicola ehrlichii (strain ATCC BAA-1101 / DSM 17681 / MLHE-1)</name>
    <dbReference type="NCBI Taxonomy" id="187272"/>
    <lineage>
        <taxon>Bacteria</taxon>
        <taxon>Pseudomonadati</taxon>
        <taxon>Pseudomonadota</taxon>
        <taxon>Gammaproteobacteria</taxon>
        <taxon>Chromatiales</taxon>
        <taxon>Ectothiorhodospiraceae</taxon>
        <taxon>Alkalilimnicola</taxon>
    </lineage>
</organism>
<evidence type="ECO:0000256" key="7">
    <source>
        <dbReference type="ARBA" id="ARBA00022679"/>
    </source>
</evidence>
<dbReference type="InterPro" id="IPR023031">
    <property type="entry name" value="OPRT"/>
</dbReference>
<dbReference type="EMBL" id="CP000453">
    <property type="protein sequence ID" value="ABI55615.1"/>
    <property type="molecule type" value="Genomic_DNA"/>
</dbReference>
<dbReference type="InterPro" id="IPR000836">
    <property type="entry name" value="PRTase_dom"/>
</dbReference>
<dbReference type="CDD" id="cd06223">
    <property type="entry name" value="PRTases_typeI"/>
    <property type="match status" value="1"/>
</dbReference>
<feature type="binding site" evidence="9">
    <location>
        <position position="133"/>
    </location>
    <ligand>
        <name>orotate</name>
        <dbReference type="ChEBI" id="CHEBI:30839"/>
    </ligand>
</feature>
<dbReference type="InterPro" id="IPR029057">
    <property type="entry name" value="PRTase-like"/>
</dbReference>
<dbReference type="GO" id="GO:0004588">
    <property type="term" value="F:orotate phosphoribosyltransferase activity"/>
    <property type="evidence" value="ECO:0007669"/>
    <property type="project" value="UniProtKB-UniRule"/>
</dbReference>
<feature type="binding site" evidence="9">
    <location>
        <position position="104"/>
    </location>
    <ligand>
        <name>5-phospho-alpha-D-ribose 1-diphosphate</name>
        <dbReference type="ChEBI" id="CHEBI:58017"/>
        <note>ligand shared between dimeric partners</note>
    </ligand>
</feature>
<reference evidence="12" key="1">
    <citation type="submission" date="2006-08" db="EMBL/GenBank/DDBJ databases">
        <title>Complete sequence of Alkalilimnicola ehrilichei MLHE-1.</title>
        <authorList>
            <person name="Copeland A."/>
            <person name="Lucas S."/>
            <person name="Lapidus A."/>
            <person name="Barry K."/>
            <person name="Detter J.C."/>
            <person name="Glavina del Rio T."/>
            <person name="Hammon N."/>
            <person name="Israni S."/>
            <person name="Dalin E."/>
            <person name="Tice H."/>
            <person name="Pitluck S."/>
            <person name="Sims D."/>
            <person name="Brettin T."/>
            <person name="Bruce D."/>
            <person name="Han C."/>
            <person name="Tapia R."/>
            <person name="Gilna P."/>
            <person name="Schmutz J."/>
            <person name="Larimer F."/>
            <person name="Land M."/>
            <person name="Hauser L."/>
            <person name="Kyrpides N."/>
            <person name="Mikhailova N."/>
            <person name="Oremland R.S."/>
            <person name="Hoeft S.E."/>
            <person name="Switzer-Blum J."/>
            <person name="Kulp T."/>
            <person name="King G."/>
            <person name="Tabita R."/>
            <person name="Witte B."/>
            <person name="Santini J.M."/>
            <person name="Basu P."/>
            <person name="Hollibaugh J.T."/>
            <person name="Xie G."/>
            <person name="Stolz J.F."/>
            <person name="Richardson P."/>
        </authorList>
    </citation>
    <scope>NUCLEOTIDE SEQUENCE [LARGE SCALE GENOMIC DNA]</scope>
    <source>
        <strain evidence="12">ATCC BAA-1101 / DSM 17681 / MLHE-1</strain>
    </source>
</reference>
<dbReference type="PANTHER" id="PTHR46683:SF1">
    <property type="entry name" value="OROTATE PHOSPHORIBOSYLTRANSFERASE 1-RELATED"/>
    <property type="match status" value="1"/>
</dbReference>
<evidence type="ECO:0000256" key="2">
    <source>
        <dbReference type="ARBA" id="ARBA00004889"/>
    </source>
</evidence>
<feature type="binding site" description="in other chain" evidence="9">
    <location>
        <position position="105"/>
    </location>
    <ligand>
        <name>5-phospho-alpha-D-ribose 1-diphosphate</name>
        <dbReference type="ChEBI" id="CHEBI:58017"/>
        <note>ligand shared between dimeric partners</note>
    </ligand>
</feature>
<comment type="function">
    <text evidence="1 9">Catalyzes the transfer of a ribosyl phosphate group from 5-phosphoribose 1-diphosphate to orotate, leading to the formation of orotidine monophosphate (OMP).</text>
</comment>
<evidence type="ECO:0000313" key="11">
    <source>
        <dbReference type="EMBL" id="ABI55615.1"/>
    </source>
</evidence>
<feature type="domain" description="Phosphoribosyltransferase" evidence="10">
    <location>
        <begin position="47"/>
        <end position="168"/>
    </location>
</feature>
<protein>
    <recommendedName>
        <fullName evidence="5 9">Orotate phosphoribosyltransferase</fullName>
        <shortName evidence="9">OPRT</shortName>
        <shortName evidence="9">OPRTase</shortName>
        <ecNumber evidence="5 9">2.4.2.10</ecNumber>
    </recommendedName>
</protein>
<dbReference type="SUPFAM" id="SSF53271">
    <property type="entry name" value="PRTase-like"/>
    <property type="match status" value="1"/>
</dbReference>
<feature type="binding site" description="in other chain" evidence="9">
    <location>
        <position position="31"/>
    </location>
    <ligand>
        <name>5-phospho-alpha-D-ribose 1-diphosphate</name>
        <dbReference type="ChEBI" id="CHEBI:58017"/>
        <note>ligand shared between dimeric partners</note>
    </ligand>
</feature>
<feature type="binding site" evidence="9">
    <location>
        <position position="110"/>
    </location>
    <ligand>
        <name>5-phospho-alpha-D-ribose 1-diphosphate</name>
        <dbReference type="ChEBI" id="CHEBI:58017"/>
        <note>ligand shared between dimeric partners</note>
    </ligand>
</feature>
<evidence type="ECO:0000313" key="12">
    <source>
        <dbReference type="Proteomes" id="UP000001962"/>
    </source>
</evidence>
<evidence type="ECO:0000256" key="4">
    <source>
        <dbReference type="ARBA" id="ARBA00011738"/>
    </source>
</evidence>
<comment type="pathway">
    <text evidence="2 9">Pyrimidine metabolism; UMP biosynthesis via de novo pathway; UMP from orotate: step 1/2.</text>
</comment>
<keyword evidence="8 9" id="KW-0665">Pyrimidine biosynthesis</keyword>
<comment type="subunit">
    <text evidence="4 9">Homodimer.</text>
</comment>
<dbReference type="FunFam" id="3.40.50.2020:FF:000008">
    <property type="entry name" value="Orotate phosphoribosyltransferase"/>
    <property type="match status" value="1"/>
</dbReference>
<dbReference type="eggNOG" id="COG0461">
    <property type="taxonomic scope" value="Bacteria"/>
</dbReference>
<sequence length="219" mass="24364">MAMTDTTDHKTRFIEFALEREVLRFGDFTLKSGRQSPYFFNTGLFNSGQALARLGQHYAQALVDSGLEFDMVFGPAYKGIPLAASLSIALAEHHGRDVPYAFDRKEAKTHGEGNNLVGAPLRRRVLIIDDVISSGMSVRGAVDLIREHGAQPAGVIIALDRQERGEGEQSAVQEVERGLDLPVVNIICLDDLEAWLARTGRHEDDLQRIRAYRNRYGVQ</sequence>
<dbReference type="PANTHER" id="PTHR46683">
    <property type="entry name" value="OROTATE PHOSPHORIBOSYLTRANSFERASE 1-RELATED"/>
    <property type="match status" value="1"/>
</dbReference>
<dbReference type="Pfam" id="PF00156">
    <property type="entry name" value="Pribosyltran"/>
    <property type="match status" value="1"/>
</dbReference>
<dbReference type="EC" id="2.4.2.10" evidence="5 9"/>
<feature type="binding site" description="in other chain" evidence="9">
    <location>
        <begin position="129"/>
        <end position="137"/>
    </location>
    <ligand>
        <name>5-phospho-alpha-D-ribose 1-diphosphate</name>
        <dbReference type="ChEBI" id="CHEBI:58017"/>
        <note>ligand shared between dimeric partners</note>
    </ligand>
</feature>
<proteinExistence type="inferred from homology"/>
<dbReference type="GO" id="GO:0000287">
    <property type="term" value="F:magnesium ion binding"/>
    <property type="evidence" value="ECO:0007669"/>
    <property type="project" value="UniProtKB-UniRule"/>
</dbReference>
<comment type="catalytic activity">
    <reaction evidence="9">
        <text>orotidine 5'-phosphate + diphosphate = orotate + 5-phospho-alpha-D-ribose 1-diphosphate</text>
        <dbReference type="Rhea" id="RHEA:10380"/>
        <dbReference type="ChEBI" id="CHEBI:30839"/>
        <dbReference type="ChEBI" id="CHEBI:33019"/>
        <dbReference type="ChEBI" id="CHEBI:57538"/>
        <dbReference type="ChEBI" id="CHEBI:58017"/>
        <dbReference type="EC" id="2.4.2.10"/>
    </reaction>
</comment>
<dbReference type="KEGG" id="aeh:Mlg_0260"/>
<dbReference type="HOGENOM" id="CLU_074878_0_1_6"/>
<dbReference type="InterPro" id="IPR004467">
    <property type="entry name" value="Or_phspho_trans_dom"/>
</dbReference>
<evidence type="ECO:0000256" key="6">
    <source>
        <dbReference type="ARBA" id="ARBA00022676"/>
    </source>
</evidence>
<dbReference type="HAMAP" id="MF_01208">
    <property type="entry name" value="PyrE"/>
    <property type="match status" value="1"/>
</dbReference>
<keyword evidence="7 9" id="KW-0808">Transferase</keyword>
<dbReference type="GO" id="GO:0006207">
    <property type="term" value="P:'de novo' pyrimidine nucleobase biosynthetic process"/>
    <property type="evidence" value="ECO:0007669"/>
    <property type="project" value="TreeGrafter"/>
</dbReference>
<comment type="similarity">
    <text evidence="3 9">Belongs to the purine/pyrimidine phosphoribosyltransferase family. PyrE subfamily.</text>
</comment>
<evidence type="ECO:0000256" key="9">
    <source>
        <dbReference type="HAMAP-Rule" id="MF_01208"/>
    </source>
</evidence>
<dbReference type="GO" id="GO:0046132">
    <property type="term" value="P:pyrimidine ribonucleoside biosynthetic process"/>
    <property type="evidence" value="ECO:0007669"/>
    <property type="project" value="TreeGrafter"/>
</dbReference>
<keyword evidence="6 9" id="KW-0328">Glycosyltransferase</keyword>
<evidence type="ECO:0000259" key="10">
    <source>
        <dbReference type="Pfam" id="PF00156"/>
    </source>
</evidence>
<name>Q0AC22_ALKEH</name>
<dbReference type="NCBIfam" id="TIGR00336">
    <property type="entry name" value="pyrE"/>
    <property type="match status" value="1"/>
</dbReference>
<gene>
    <name evidence="9" type="primary">pyrE</name>
    <name evidence="11" type="ordered locus">Mlg_0260</name>
</gene>
<feature type="binding site" evidence="9">
    <location>
        <begin position="39"/>
        <end position="40"/>
    </location>
    <ligand>
        <name>orotate</name>
        <dbReference type="ChEBI" id="CHEBI:30839"/>
    </ligand>
</feature>
<dbReference type="GO" id="GO:0005737">
    <property type="term" value="C:cytoplasm"/>
    <property type="evidence" value="ECO:0007669"/>
    <property type="project" value="TreeGrafter"/>
</dbReference>
<feature type="binding site" evidence="9">
    <location>
        <position position="161"/>
    </location>
    <ligand>
        <name>orotate</name>
        <dbReference type="ChEBI" id="CHEBI:30839"/>
    </ligand>
</feature>
<evidence type="ECO:0000256" key="1">
    <source>
        <dbReference type="ARBA" id="ARBA00003769"/>
    </source>
</evidence>
<dbReference type="Gene3D" id="3.40.50.2020">
    <property type="match status" value="1"/>
</dbReference>
<dbReference type="GO" id="GO:0044205">
    <property type="term" value="P:'de novo' UMP biosynthetic process"/>
    <property type="evidence" value="ECO:0007669"/>
    <property type="project" value="UniProtKB-UniRule"/>
</dbReference>
<evidence type="ECO:0000256" key="3">
    <source>
        <dbReference type="ARBA" id="ARBA00006340"/>
    </source>
</evidence>
<evidence type="ECO:0000256" key="8">
    <source>
        <dbReference type="ARBA" id="ARBA00022975"/>
    </source>
</evidence>
<keyword evidence="9" id="KW-0460">Magnesium</keyword>
<accession>Q0AC22</accession>